<dbReference type="AlphaFoldDB" id="A0AAE2SVH9"/>
<dbReference type="Proteomes" id="UP000538507">
    <property type="component" value="Unassembled WGS sequence"/>
</dbReference>
<evidence type="ECO:0000313" key="2">
    <source>
        <dbReference type="Proteomes" id="UP000538507"/>
    </source>
</evidence>
<reference evidence="1 2" key="1">
    <citation type="submission" date="2020-08" db="EMBL/GenBank/DDBJ databases">
        <title>Genomic Encyclopedia of Type Strains, Phase IV (KMG-V): Genome sequencing to study the core and pangenomes of soil and plant-associated prokaryotes.</title>
        <authorList>
            <person name="Whitman W."/>
        </authorList>
    </citation>
    <scope>NUCLEOTIDE SEQUENCE [LARGE SCALE GENOMIC DNA]</scope>
    <source>
        <strain evidence="1 2">SEMIA 415</strain>
    </source>
</reference>
<gene>
    <name evidence="1" type="ORF">GGE16_001626</name>
</gene>
<accession>A0AAE2SVH9</accession>
<dbReference type="RefSeq" id="WP_183606696.1">
    <property type="nucleotide sequence ID" value="NZ_JACHAZ010000001.1"/>
</dbReference>
<dbReference type="EMBL" id="JACIGO010000002">
    <property type="protein sequence ID" value="MBB4289586.1"/>
    <property type="molecule type" value="Genomic_DNA"/>
</dbReference>
<proteinExistence type="predicted"/>
<name>A0AAE2SVH9_RHILE</name>
<organism evidence="1 2">
    <name type="scientific">Rhizobium leguminosarum</name>
    <dbReference type="NCBI Taxonomy" id="384"/>
    <lineage>
        <taxon>Bacteria</taxon>
        <taxon>Pseudomonadati</taxon>
        <taxon>Pseudomonadota</taxon>
        <taxon>Alphaproteobacteria</taxon>
        <taxon>Hyphomicrobiales</taxon>
        <taxon>Rhizobiaceae</taxon>
        <taxon>Rhizobium/Agrobacterium group</taxon>
        <taxon>Rhizobium</taxon>
    </lineage>
</organism>
<protein>
    <submittedName>
        <fullName evidence="1">Uncharacterized protein</fullName>
    </submittedName>
</protein>
<sequence length="1093" mass="122156">MASHTSSEDASRAKKAVARFSQDYLDGSIPPIAAVVDRDHYASLLGLDAGDLRKLLDDHQVIDLGQSDLQDRFWSERVVLAAFLHCDMADGKLARNANGGLLRSRYLSLFRSVQMSSSRYRLVFTSLECHLSQPAQFAPLSQRADEIEAWFSERFAEQSLDVRRGKASRRQAYDAFGVSIRVKVSELEAPLQRWSERIVAENYEPDPLKVRQCLAIAGRPFQENRKKKPETVQLRANLSCWLQRDLEAGTLVMMKNRNQVSRLHYAKVLNCKISSVRGQKDILAHFDVEAGKVRGIIGTKIGEVREWLRNHLENRTLQVFKGEVCRQQLAAAFGVSLRDIRTSTEISELLVEYGEKAIGIEGLPSRRTAERTAHKAAEEAHLREYVNGERVTLFRGKISRRAAAAAIGVSTSALDRTALKTILETADERIVGEFLSKPGNFFHNGTPFDFARITALGFSEALSVALSETFREALQEMSFKRAFDIYGVALVVFEAATPHAHILYESDGSLAKGSEYAWTRVLASLRATSAARSTRVMTNAFVGFANHLIKLLKSSNLMPSGVRPLKKLSAVEKTQLRTVVEAPTLGKSAAPVTTNSVQRYIELLEAVVLSVDAGMDAKQVPEFVSAVARQAQADASLKNDPVEAVKTVLRERLDAASEAGWQTFCKWREHFDYGQGLIANVEREAGEDERLQDIFVKGPASPHLHLILPEEFSEAALARFLFIMKKYNGSVTSDWKNQRLRKRLARLYGRWPLLQAYLVPHVDSSAATVLACLASKGPNTAVGRELPTDFTRSVDDEIAEIVGIKRKGGAPKVIHIDLPAKGREIEMLDWMKAATQHLRGSSSWSSRLFLVCHNRRIRPLSETTTRDHIRKICQTTPMLVGLNIVPSMFRTSRLLLQGLLDKGLINVSRALAGHTEDVAWRDYHSRPPETLIRDAVTRSYLTDAATLIVHDDNELANALGISDEALAERRRSGRMRRTGFGTLCGDTLGRPGSVGTPCTHQDCERHCPQLLFVADPVQTALVQAWGIGLRSAEDEFSRTRPERWVDVWLPRLKLIESIEELMTRGQNINIWDEATILREQIWADPSTPALRPW</sequence>
<evidence type="ECO:0000313" key="1">
    <source>
        <dbReference type="EMBL" id="MBB4289586.1"/>
    </source>
</evidence>
<comment type="caution">
    <text evidence="1">The sequence shown here is derived from an EMBL/GenBank/DDBJ whole genome shotgun (WGS) entry which is preliminary data.</text>
</comment>